<dbReference type="AlphaFoldDB" id="A0A1B6C1M5"/>
<dbReference type="InterPro" id="IPR036910">
    <property type="entry name" value="HMG_box_dom_sf"/>
</dbReference>
<dbReference type="GO" id="GO:0030983">
    <property type="term" value="F:mismatched DNA binding"/>
    <property type="evidence" value="ECO:0007669"/>
    <property type="project" value="InterPro"/>
</dbReference>
<dbReference type="InterPro" id="IPR013507">
    <property type="entry name" value="DNA_mismatch_S5_2-like"/>
</dbReference>
<dbReference type="GO" id="GO:0140664">
    <property type="term" value="F:ATP-dependent DNA damage sensor activity"/>
    <property type="evidence" value="ECO:0007669"/>
    <property type="project" value="InterPro"/>
</dbReference>
<feature type="compositionally biased region" description="Basic and acidic residues" evidence="4">
    <location>
        <begin position="382"/>
        <end position="395"/>
    </location>
</feature>
<dbReference type="Pfam" id="PF00505">
    <property type="entry name" value="HMG_box"/>
    <property type="match status" value="1"/>
</dbReference>
<dbReference type="InterPro" id="IPR036890">
    <property type="entry name" value="HATPase_C_sf"/>
</dbReference>
<dbReference type="InterPro" id="IPR014762">
    <property type="entry name" value="DNA_mismatch_repair_CS"/>
</dbReference>
<dbReference type="Pfam" id="PF01119">
    <property type="entry name" value="DNA_mis_repair"/>
    <property type="match status" value="1"/>
</dbReference>
<organism evidence="6">
    <name type="scientific">Clastoptera arizonana</name>
    <name type="common">Arizona spittle bug</name>
    <dbReference type="NCBI Taxonomy" id="38151"/>
    <lineage>
        <taxon>Eukaryota</taxon>
        <taxon>Metazoa</taxon>
        <taxon>Ecdysozoa</taxon>
        <taxon>Arthropoda</taxon>
        <taxon>Hexapoda</taxon>
        <taxon>Insecta</taxon>
        <taxon>Pterygota</taxon>
        <taxon>Neoptera</taxon>
        <taxon>Paraneoptera</taxon>
        <taxon>Hemiptera</taxon>
        <taxon>Auchenorrhyncha</taxon>
        <taxon>Cercopoidea</taxon>
        <taxon>Clastopteridae</taxon>
        <taxon>Clastoptera</taxon>
    </lineage>
</organism>
<dbReference type="CDD" id="cd00084">
    <property type="entry name" value="HMG-box_SF"/>
    <property type="match status" value="1"/>
</dbReference>
<feature type="domain" description="HMG box" evidence="5">
    <location>
        <begin position="633"/>
        <end position="702"/>
    </location>
</feature>
<dbReference type="InterPro" id="IPR002099">
    <property type="entry name" value="MutL/Mlh/PMS"/>
</dbReference>
<evidence type="ECO:0000259" key="5">
    <source>
        <dbReference type="PROSITE" id="PS50118"/>
    </source>
</evidence>
<dbReference type="CDD" id="cd00782">
    <property type="entry name" value="MutL_Trans"/>
    <property type="match status" value="1"/>
</dbReference>
<evidence type="ECO:0000256" key="1">
    <source>
        <dbReference type="ARBA" id="ARBA00006082"/>
    </source>
</evidence>
<evidence type="ECO:0000256" key="2">
    <source>
        <dbReference type="ARBA" id="ARBA00022763"/>
    </source>
</evidence>
<dbReference type="PROSITE" id="PS50118">
    <property type="entry name" value="HMG_BOX_2"/>
    <property type="match status" value="1"/>
</dbReference>
<gene>
    <name evidence="6" type="ORF">g.27086</name>
</gene>
<dbReference type="NCBIfam" id="TIGR00585">
    <property type="entry name" value="mutl"/>
    <property type="match status" value="1"/>
</dbReference>
<sequence length="948" mass="109109">MWEWNMPLTQLPQSTIRLIGSTQVISSVSSVVKELMENALDAGATNINIKLEKHGLDKIEIKDDGCGISRSDTAVMCLPYYTSKITEFNDLNNLNSYGFRGEALSSLCAVSQVSITTKTVEDEVGMCYSLDTNGQVISAKVSTILKGTIVTVTDLFKCLPVRKQLMSSSRRSSEELKKVENIVKSLAVIHPKLRVTLTHNKFLIWQKISVSNLLQSVRQILPQSVVKQLHYLQDISDWMKIELLIPKQECDIESVFTCSSTESNYVYINARPIRDKKIEKTVCKNILQYFGCYTPNNKYPIFLGSLTLPQENLDVNLEPNKTKVFIQNQNEVLELLDSMLSEYYQKSSETEHVQDKPKPTKRFKPTDDLEIIDLNSFNLESKEKNENDNVKENQFHKSPRSNQIQENISQNHKINQEETNKQILNVKKSKMDNFLSCKKIKLVGSQCNTLKIDHCFSPLNKDFVDKERADFKDQTTDFEEQKSLNKSNEMFPKISQLDFSQNELQREDFLSSTSIADRQESKNQKFLQETTNYISQSESPGVEFLSDPLVFDGLECKKSNEYEENNTEIKHDEYKRCDEIAAENITLSQWSRGYIGSNYDPIKIVTDQRKSESKVSKVFNCNVIDRSVSSQMGQREMAGFTKFAREVRSKILEETPGLNFIKVAGELSNKWKNLQDKEKLKYEELASKVEKNRKQQKMQNNPSKKIQQTTLLSCRNSRFQKPSLELGLNINDIRRMCSNINLTYTTDKFGLIHQVQSSHLWVFYDGADVKIVDSYRLREVVTFYKYLAELKIPLKLNEFPQVISSKDLDPDLWSLLINLENKNNVISDPRITHNGFIIELSLDADDKFLLTHIPLNIDYYGVDDLCEVLKLIKNSEVTSSIFDCRPNKVRNFLRSEAFRDCCLKEMVSDTSEMKELLFYWLQNILPYSDVCIHDCPVSIILDSISSET</sequence>
<proteinExistence type="inferred from homology"/>
<accession>A0A1B6C1M5</accession>
<dbReference type="InterPro" id="IPR038973">
    <property type="entry name" value="MutL/Mlh/Pms-like"/>
</dbReference>
<feature type="DNA-binding region" description="HMG box" evidence="3">
    <location>
        <begin position="633"/>
        <end position="702"/>
    </location>
</feature>
<dbReference type="PROSITE" id="PS00058">
    <property type="entry name" value="DNA_MISMATCH_REPAIR_1"/>
    <property type="match status" value="1"/>
</dbReference>
<dbReference type="SMART" id="SM01340">
    <property type="entry name" value="DNA_mis_repair"/>
    <property type="match status" value="1"/>
</dbReference>
<dbReference type="InterPro" id="IPR020568">
    <property type="entry name" value="Ribosomal_Su5_D2-typ_SF"/>
</dbReference>
<dbReference type="InterPro" id="IPR014721">
    <property type="entry name" value="Ribsml_uS5_D2-typ_fold_subgr"/>
</dbReference>
<dbReference type="SUPFAM" id="SSF55874">
    <property type="entry name" value="ATPase domain of HSP90 chaperone/DNA topoisomerase II/histidine kinase"/>
    <property type="match status" value="1"/>
</dbReference>
<dbReference type="Gene3D" id="1.10.30.10">
    <property type="entry name" value="High mobility group box domain"/>
    <property type="match status" value="1"/>
</dbReference>
<evidence type="ECO:0000256" key="3">
    <source>
        <dbReference type="PROSITE-ProRule" id="PRU00267"/>
    </source>
</evidence>
<dbReference type="Gene3D" id="3.30.230.10">
    <property type="match status" value="1"/>
</dbReference>
<dbReference type="InterPro" id="IPR009071">
    <property type="entry name" value="HMG_box_dom"/>
</dbReference>
<dbReference type="GO" id="GO:0016887">
    <property type="term" value="F:ATP hydrolysis activity"/>
    <property type="evidence" value="ECO:0007669"/>
    <property type="project" value="InterPro"/>
</dbReference>
<protein>
    <recommendedName>
        <fullName evidence="5">HMG box domain-containing protein</fullName>
    </recommendedName>
</protein>
<evidence type="ECO:0000256" key="4">
    <source>
        <dbReference type="SAM" id="MobiDB-lite"/>
    </source>
</evidence>
<dbReference type="GO" id="GO:0032389">
    <property type="term" value="C:MutLalpha complex"/>
    <property type="evidence" value="ECO:0007669"/>
    <property type="project" value="TreeGrafter"/>
</dbReference>
<dbReference type="PANTHER" id="PTHR10073:SF54">
    <property type="entry name" value="PMS1 PROTEIN HOMOLOG 1"/>
    <property type="match status" value="1"/>
</dbReference>
<comment type="similarity">
    <text evidence="1">Belongs to the DNA mismatch repair MutL/HexB family.</text>
</comment>
<dbReference type="SUPFAM" id="SSF54211">
    <property type="entry name" value="Ribosomal protein S5 domain 2-like"/>
    <property type="match status" value="1"/>
</dbReference>
<dbReference type="SMART" id="SM00398">
    <property type="entry name" value="HMG"/>
    <property type="match status" value="1"/>
</dbReference>
<dbReference type="Gene3D" id="3.30.565.10">
    <property type="entry name" value="Histidine kinase-like ATPase, C-terminal domain"/>
    <property type="match status" value="1"/>
</dbReference>
<dbReference type="GO" id="GO:0006298">
    <property type="term" value="P:mismatch repair"/>
    <property type="evidence" value="ECO:0007669"/>
    <property type="project" value="InterPro"/>
</dbReference>
<keyword evidence="3" id="KW-0238">DNA-binding</keyword>
<keyword evidence="2" id="KW-0227">DNA damage</keyword>
<dbReference type="GO" id="GO:0005524">
    <property type="term" value="F:ATP binding"/>
    <property type="evidence" value="ECO:0007669"/>
    <property type="project" value="InterPro"/>
</dbReference>
<dbReference type="Pfam" id="PF13589">
    <property type="entry name" value="HATPase_c_3"/>
    <property type="match status" value="1"/>
</dbReference>
<dbReference type="EMBL" id="GEDC01029891">
    <property type="protein sequence ID" value="JAS07407.1"/>
    <property type="molecule type" value="Transcribed_RNA"/>
</dbReference>
<dbReference type="FunFam" id="3.30.565.10:FF:000017">
    <property type="entry name" value="PMS1 homolog 1, mismatch repair system component"/>
    <property type="match status" value="1"/>
</dbReference>
<dbReference type="SUPFAM" id="SSF47095">
    <property type="entry name" value="HMG-box"/>
    <property type="match status" value="1"/>
</dbReference>
<name>A0A1B6C1M5_9HEMI</name>
<dbReference type="CDD" id="cd16926">
    <property type="entry name" value="HATPase_MutL-MLH-PMS-like"/>
    <property type="match status" value="1"/>
</dbReference>
<keyword evidence="3" id="KW-0539">Nucleus</keyword>
<feature type="region of interest" description="Disordered" evidence="4">
    <location>
        <begin position="382"/>
        <end position="404"/>
    </location>
</feature>
<evidence type="ECO:0000313" key="6">
    <source>
        <dbReference type="EMBL" id="JAS07407.1"/>
    </source>
</evidence>
<reference evidence="6" key="1">
    <citation type="submission" date="2015-12" db="EMBL/GenBank/DDBJ databases">
        <title>De novo transcriptome assembly of four potential Pierce s Disease insect vectors from Arizona vineyards.</title>
        <authorList>
            <person name="Tassone E.E."/>
        </authorList>
    </citation>
    <scope>NUCLEOTIDE SEQUENCE</scope>
</reference>
<dbReference type="PANTHER" id="PTHR10073">
    <property type="entry name" value="DNA MISMATCH REPAIR PROTEIN MLH, PMS, MUTL"/>
    <property type="match status" value="1"/>
</dbReference>